<dbReference type="EMBL" id="JBHRTR010000028">
    <property type="protein sequence ID" value="MFC3228125.1"/>
    <property type="molecule type" value="Genomic_DNA"/>
</dbReference>
<proteinExistence type="predicted"/>
<name>A0ABV7L0J3_9PROT</name>
<organism evidence="2 3">
    <name type="scientific">Marinibaculum pumilum</name>
    <dbReference type="NCBI Taxonomy" id="1766165"/>
    <lineage>
        <taxon>Bacteria</taxon>
        <taxon>Pseudomonadati</taxon>
        <taxon>Pseudomonadota</taxon>
        <taxon>Alphaproteobacteria</taxon>
        <taxon>Rhodospirillales</taxon>
        <taxon>Rhodospirillaceae</taxon>
        <taxon>Marinibaculum</taxon>
    </lineage>
</organism>
<keyword evidence="3" id="KW-1185">Reference proteome</keyword>
<evidence type="ECO:0000256" key="1">
    <source>
        <dbReference type="SAM" id="SignalP"/>
    </source>
</evidence>
<protein>
    <recommendedName>
        <fullName evidence="4">YkuD domain-containing protein</fullName>
    </recommendedName>
</protein>
<reference evidence="3" key="1">
    <citation type="journal article" date="2019" name="Int. J. Syst. Evol. Microbiol.">
        <title>The Global Catalogue of Microorganisms (GCM) 10K type strain sequencing project: providing services to taxonomists for standard genome sequencing and annotation.</title>
        <authorList>
            <consortium name="The Broad Institute Genomics Platform"/>
            <consortium name="The Broad Institute Genome Sequencing Center for Infectious Disease"/>
            <person name="Wu L."/>
            <person name="Ma J."/>
        </authorList>
    </citation>
    <scope>NUCLEOTIDE SEQUENCE [LARGE SCALE GENOMIC DNA]</scope>
    <source>
        <strain evidence="3">KCTC 42964</strain>
    </source>
</reference>
<evidence type="ECO:0000313" key="3">
    <source>
        <dbReference type="Proteomes" id="UP001595528"/>
    </source>
</evidence>
<keyword evidence="1" id="KW-0732">Signal</keyword>
<dbReference type="Proteomes" id="UP001595528">
    <property type="component" value="Unassembled WGS sequence"/>
</dbReference>
<evidence type="ECO:0008006" key="4">
    <source>
        <dbReference type="Google" id="ProtNLM"/>
    </source>
</evidence>
<comment type="caution">
    <text evidence="2">The sequence shown here is derived from an EMBL/GenBank/DDBJ whole genome shotgun (WGS) entry which is preliminary data.</text>
</comment>
<evidence type="ECO:0000313" key="2">
    <source>
        <dbReference type="EMBL" id="MFC3228125.1"/>
    </source>
</evidence>
<sequence>MLPLFLALALAPNPAGARPADFPDWLQPHVGTGEGQIAPIVLARARALYQEKQRQGIARNPCYLAMDATRPSTVRDGQPGRRFYVICEAARTFRAVSAGYGSGRKLPGADFSNERQCARHFSNAEGSNLTMGGAYMTAETRTSFKGYYDDSGQTRAFHRTFLLFDGEGETRNARERAIGGHPAMFVRWQCRLRSPDSPHADPDGYVPFGKLVNYTGGRSNGCTTWSGSVSQDIISLVEGNPTSLYIYPESRDIDAVAGAVRSGIPPSGAELSGAELSEAGRYWNSACLAAIGAPKFWPKRILQPVIDRWRQSLPERRPLALPICQ</sequence>
<dbReference type="RefSeq" id="WP_379900944.1">
    <property type="nucleotide sequence ID" value="NZ_JBHRTR010000028.1"/>
</dbReference>
<accession>A0ABV7L0J3</accession>
<feature type="signal peptide" evidence="1">
    <location>
        <begin position="1"/>
        <end position="17"/>
    </location>
</feature>
<gene>
    <name evidence="2" type="ORF">ACFOGJ_12840</name>
</gene>
<feature type="chain" id="PRO_5046044891" description="YkuD domain-containing protein" evidence="1">
    <location>
        <begin position="18"/>
        <end position="325"/>
    </location>
</feature>